<dbReference type="EMBL" id="CYKH01001489">
    <property type="protein sequence ID" value="CUG87300.1"/>
    <property type="molecule type" value="Genomic_DNA"/>
</dbReference>
<name>A0A0S4JAX0_BODSA</name>
<evidence type="ECO:0000313" key="3">
    <source>
        <dbReference type="Proteomes" id="UP000051952"/>
    </source>
</evidence>
<dbReference type="VEuPathDB" id="TriTrypDB:BSAL_09530"/>
<dbReference type="Proteomes" id="UP000051952">
    <property type="component" value="Unassembled WGS sequence"/>
</dbReference>
<gene>
    <name evidence="2" type="ORF">BSAL_09530</name>
</gene>
<feature type="compositionally biased region" description="Basic residues" evidence="1">
    <location>
        <begin position="23"/>
        <end position="36"/>
    </location>
</feature>
<sequence length="232" mass="26414">MESRNETDRKRGRSPEYDERAARQRKRNSRVGRRRDHSTDRSGDEQSNDDLEPVMSFPVTTPTETSTSSSSRHYHSNMIPYDRRQGGPSSSSSMSLVDILTQPQEHDTLWSDVSESRPFRLTQNCGFDYVPQWHREALLGLRHTMPPWRCCKKPEDNYEHFLYPLWQDPAFCTTLSASGVAQPVVPPLEDILGEVMAEKAPDLFKEAQAERAALLQNESVHVAVDNSASLLP</sequence>
<keyword evidence="3" id="KW-1185">Reference proteome</keyword>
<feature type="region of interest" description="Disordered" evidence="1">
    <location>
        <begin position="1"/>
        <end position="95"/>
    </location>
</feature>
<evidence type="ECO:0000313" key="2">
    <source>
        <dbReference type="EMBL" id="CUG87300.1"/>
    </source>
</evidence>
<organism evidence="2 3">
    <name type="scientific">Bodo saltans</name>
    <name type="common">Flagellated protozoan</name>
    <dbReference type="NCBI Taxonomy" id="75058"/>
    <lineage>
        <taxon>Eukaryota</taxon>
        <taxon>Discoba</taxon>
        <taxon>Euglenozoa</taxon>
        <taxon>Kinetoplastea</taxon>
        <taxon>Metakinetoplastina</taxon>
        <taxon>Eubodonida</taxon>
        <taxon>Bodonidae</taxon>
        <taxon>Bodo</taxon>
    </lineage>
</organism>
<reference evidence="3" key="1">
    <citation type="submission" date="2015-09" db="EMBL/GenBank/DDBJ databases">
        <authorList>
            <consortium name="Pathogen Informatics"/>
        </authorList>
    </citation>
    <scope>NUCLEOTIDE SEQUENCE [LARGE SCALE GENOMIC DNA]</scope>
    <source>
        <strain evidence="3">Lake Konstanz</strain>
    </source>
</reference>
<feature type="compositionally biased region" description="Basic and acidic residues" evidence="1">
    <location>
        <begin position="1"/>
        <end position="22"/>
    </location>
</feature>
<evidence type="ECO:0000256" key="1">
    <source>
        <dbReference type="SAM" id="MobiDB-lite"/>
    </source>
</evidence>
<protein>
    <submittedName>
        <fullName evidence="2">Uncharacterized protein</fullName>
    </submittedName>
</protein>
<dbReference type="AlphaFoldDB" id="A0A0S4JAX0"/>
<feature type="compositionally biased region" description="Low complexity" evidence="1">
    <location>
        <begin position="60"/>
        <end position="71"/>
    </location>
</feature>
<proteinExistence type="predicted"/>
<accession>A0A0S4JAX0</accession>